<proteinExistence type="predicted"/>
<dbReference type="InterPro" id="IPR011251">
    <property type="entry name" value="Luciferase-like_dom"/>
</dbReference>
<dbReference type="EMBL" id="JBIAQY010000011">
    <property type="protein sequence ID" value="MFF3571874.1"/>
    <property type="molecule type" value="Genomic_DNA"/>
</dbReference>
<dbReference type="InterPro" id="IPR050564">
    <property type="entry name" value="F420-G6PD/mer"/>
</dbReference>
<dbReference type="SUPFAM" id="SSF51679">
    <property type="entry name" value="Bacterial luciferase-like"/>
    <property type="match status" value="1"/>
</dbReference>
<keyword evidence="3" id="KW-1185">Reference proteome</keyword>
<dbReference type="Pfam" id="PF00296">
    <property type="entry name" value="Bac_luciferase"/>
    <property type="match status" value="1"/>
</dbReference>
<reference evidence="2 3" key="1">
    <citation type="submission" date="2024-10" db="EMBL/GenBank/DDBJ databases">
        <title>The Natural Products Discovery Center: Release of the First 8490 Sequenced Strains for Exploring Actinobacteria Biosynthetic Diversity.</title>
        <authorList>
            <person name="Kalkreuter E."/>
            <person name="Kautsar S.A."/>
            <person name="Yang D."/>
            <person name="Bader C.D."/>
            <person name="Teijaro C.N."/>
            <person name="Fluegel L."/>
            <person name="Davis C.M."/>
            <person name="Simpson J.R."/>
            <person name="Lauterbach L."/>
            <person name="Steele A.D."/>
            <person name="Gui C."/>
            <person name="Meng S."/>
            <person name="Li G."/>
            <person name="Viehrig K."/>
            <person name="Ye F."/>
            <person name="Su P."/>
            <person name="Kiefer A.F."/>
            <person name="Nichols A."/>
            <person name="Cepeda A.J."/>
            <person name="Yan W."/>
            <person name="Fan B."/>
            <person name="Jiang Y."/>
            <person name="Adhikari A."/>
            <person name="Zheng C.-J."/>
            <person name="Schuster L."/>
            <person name="Cowan T.M."/>
            <person name="Smanski M.J."/>
            <person name="Chevrette M.G."/>
            <person name="De Carvalho L.P.S."/>
            <person name="Shen B."/>
        </authorList>
    </citation>
    <scope>NUCLEOTIDE SEQUENCE [LARGE SCALE GENOMIC DNA]</scope>
    <source>
        <strain evidence="2 3">NPDC002593</strain>
    </source>
</reference>
<dbReference type="PANTHER" id="PTHR43244">
    <property type="match status" value="1"/>
</dbReference>
<name>A0ABW6S832_9NOCA</name>
<gene>
    <name evidence="2" type="ORF">ACFYXQ_29245</name>
</gene>
<evidence type="ECO:0000259" key="1">
    <source>
        <dbReference type="Pfam" id="PF00296"/>
    </source>
</evidence>
<feature type="domain" description="Luciferase-like" evidence="1">
    <location>
        <begin position="7"/>
        <end position="185"/>
    </location>
</feature>
<dbReference type="Gene3D" id="3.20.20.30">
    <property type="entry name" value="Luciferase-like domain"/>
    <property type="match status" value="2"/>
</dbReference>
<accession>A0ABW6S832</accession>
<organism evidence="2 3">
    <name type="scientific">Nocardia jiangxiensis</name>
    <dbReference type="NCBI Taxonomy" id="282685"/>
    <lineage>
        <taxon>Bacteria</taxon>
        <taxon>Bacillati</taxon>
        <taxon>Actinomycetota</taxon>
        <taxon>Actinomycetes</taxon>
        <taxon>Mycobacteriales</taxon>
        <taxon>Nocardiaceae</taxon>
        <taxon>Nocardia</taxon>
    </lineage>
</organism>
<dbReference type="RefSeq" id="WP_040828326.1">
    <property type="nucleotide sequence ID" value="NZ_JBIAQY010000011.1"/>
</dbReference>
<evidence type="ECO:0000313" key="3">
    <source>
        <dbReference type="Proteomes" id="UP001601992"/>
    </source>
</evidence>
<evidence type="ECO:0000313" key="2">
    <source>
        <dbReference type="EMBL" id="MFF3571874.1"/>
    </source>
</evidence>
<dbReference type="PANTHER" id="PTHR43244:SF2">
    <property type="entry name" value="CONSERVED HYPOTHETICAL ALANINE AND PROLINE-RICH PROTEIN"/>
    <property type="match status" value="1"/>
</dbReference>
<comment type="caution">
    <text evidence="2">The sequence shown here is derived from an EMBL/GenBank/DDBJ whole genome shotgun (WGS) entry which is preliminary data.</text>
</comment>
<dbReference type="InterPro" id="IPR036661">
    <property type="entry name" value="Luciferase-like_sf"/>
</dbReference>
<dbReference type="Proteomes" id="UP001601992">
    <property type="component" value="Unassembled WGS sequence"/>
</dbReference>
<sequence>MTIRFGTMQAPGSAADWLETARNAERQGYHTILMPDTLRTASPFPALAAAAAVTTTLRVRPNVIAAPLRTAAVAVREIAALQQLSDGRFELGIGIGRPDAVQEAEKLGRPGGSASERRTHLIEIVAAVRAEVDPAPPVMIAASGPRMLAAAGRIADRVLPALHPAATEKDLAGIIATVRENADRPVAFTGQLIGIGDQLAPPPGNWQVPTAAELREAGAVGLLPADPAEAAAVLEYRRDTYGIDEVIVPGALAEAFQPILDRLR</sequence>
<protein>
    <submittedName>
        <fullName evidence="2">LLM class flavin-dependent oxidoreductase</fullName>
    </submittedName>
</protein>